<dbReference type="AlphaFoldDB" id="A0A2U1CZQ4"/>
<evidence type="ECO:0000259" key="3">
    <source>
        <dbReference type="Pfam" id="PF16537"/>
    </source>
</evidence>
<dbReference type="EMBL" id="QEKQ01000002">
    <property type="protein sequence ID" value="PVY78270.1"/>
    <property type="molecule type" value="Genomic_DNA"/>
</dbReference>
<evidence type="ECO:0000256" key="1">
    <source>
        <dbReference type="SAM" id="MobiDB-lite"/>
    </source>
</evidence>
<dbReference type="Proteomes" id="UP000245887">
    <property type="component" value="Unassembled WGS sequence"/>
</dbReference>
<protein>
    <submittedName>
        <fullName evidence="4">General secretion pathway protein B</fullName>
    </submittedName>
</protein>
<dbReference type="InterPro" id="IPR032389">
    <property type="entry name" value="GspB_C"/>
</dbReference>
<feature type="region of interest" description="Disordered" evidence="1">
    <location>
        <begin position="69"/>
        <end position="176"/>
    </location>
</feature>
<organism evidence="4 5">
    <name type="scientific">Tamilnaduibacter salinus</name>
    <dbReference type="NCBI Taxonomy" id="1484056"/>
    <lineage>
        <taxon>Bacteria</taxon>
        <taxon>Pseudomonadati</taxon>
        <taxon>Pseudomonadota</taxon>
        <taxon>Gammaproteobacteria</taxon>
        <taxon>Pseudomonadales</taxon>
        <taxon>Marinobacteraceae</taxon>
        <taxon>Tamilnaduibacter</taxon>
    </lineage>
</organism>
<feature type="transmembrane region" description="Helical" evidence="2">
    <location>
        <begin position="39"/>
        <end position="60"/>
    </location>
</feature>
<keyword evidence="2" id="KW-0472">Membrane</keyword>
<feature type="compositionally biased region" description="Low complexity" evidence="1">
    <location>
        <begin position="74"/>
        <end position="86"/>
    </location>
</feature>
<keyword evidence="2" id="KW-1133">Transmembrane helix</keyword>
<evidence type="ECO:0000256" key="2">
    <source>
        <dbReference type="SAM" id="Phobius"/>
    </source>
</evidence>
<name>A0A2U1CZQ4_9GAMM</name>
<feature type="domain" description="Type II secretion system protein GspB C-terminal" evidence="3">
    <location>
        <begin position="190"/>
        <end position="246"/>
    </location>
</feature>
<dbReference type="OrthoDB" id="5432325at2"/>
<gene>
    <name evidence="4" type="ORF">C8D92_102310</name>
</gene>
<dbReference type="RefSeq" id="WP_116918491.1">
    <property type="nucleotide sequence ID" value="NZ_QEKQ01000002.1"/>
</dbReference>
<evidence type="ECO:0000313" key="5">
    <source>
        <dbReference type="Proteomes" id="UP000245887"/>
    </source>
</evidence>
<proteinExistence type="predicted"/>
<dbReference type="GO" id="GO:0015627">
    <property type="term" value="C:type II protein secretion system complex"/>
    <property type="evidence" value="ECO:0007669"/>
    <property type="project" value="InterPro"/>
</dbReference>
<comment type="caution">
    <text evidence="4">The sequence shown here is derived from an EMBL/GenBank/DDBJ whole genome shotgun (WGS) entry which is preliminary data.</text>
</comment>
<evidence type="ECO:0000313" key="4">
    <source>
        <dbReference type="EMBL" id="PVY78270.1"/>
    </source>
</evidence>
<feature type="compositionally biased region" description="Polar residues" evidence="1">
    <location>
        <begin position="128"/>
        <end position="148"/>
    </location>
</feature>
<keyword evidence="2" id="KW-0812">Transmembrane</keyword>
<feature type="compositionally biased region" description="Polar residues" evidence="1">
    <location>
        <begin position="94"/>
        <end position="118"/>
    </location>
</feature>
<dbReference type="Pfam" id="PF16537">
    <property type="entry name" value="T2SSB"/>
    <property type="match status" value="1"/>
</dbReference>
<sequence length="256" mass="27028">MSYILDALQKSEAERRRGEVPDINRPLQMAQGSKRKRGLGVVWVAVALLINALVLGVIFWPEAGSLLPSSTGAEVRPPVAPSSESRPSPPPSDQAVTSTANQQTAVSSAPASPPQTQENEPDPVPSPRASSGSQAVSEPAATETSGDQPSGDKPTLIVPSASSNGGGSGWQPSASVPSLNEMPLSFQRGIPDLRFSSHVYASDPDARRVMINGHYLRPGDRFSGVRVEGITENGVVLFADGERFRVGVVRDWSSPQ</sequence>
<reference evidence="4 5" key="1">
    <citation type="submission" date="2018-04" db="EMBL/GenBank/DDBJ databases">
        <title>Genomic Encyclopedia of Type Strains, Phase IV (KMG-IV): sequencing the most valuable type-strain genomes for metagenomic binning, comparative biology and taxonomic classification.</title>
        <authorList>
            <person name="Goeker M."/>
        </authorList>
    </citation>
    <scope>NUCLEOTIDE SEQUENCE [LARGE SCALE GENOMIC DNA]</scope>
    <source>
        <strain evidence="4 5">DSM 28688</strain>
    </source>
</reference>
<accession>A0A2U1CZQ4</accession>